<keyword evidence="7 8" id="KW-0998">Cell outer membrane</keyword>
<dbReference type="HAMAP" id="MF_01430">
    <property type="entry name" value="OM_assembly_BamA"/>
    <property type="match status" value="1"/>
</dbReference>
<reference evidence="12 13" key="1">
    <citation type="journal article" date="2018" name="ISME J.">
        <title>Endosymbiont genomes yield clues of tubeworm success.</title>
        <authorList>
            <person name="Li Y."/>
            <person name="Liles M.R."/>
            <person name="Halanych K.M."/>
        </authorList>
    </citation>
    <scope>NUCLEOTIDE SEQUENCE [LARGE SCALE GENOMIC DNA]</scope>
    <source>
        <strain evidence="12">A1464</strain>
    </source>
</reference>
<feature type="compositionally biased region" description="Polar residues" evidence="10">
    <location>
        <begin position="676"/>
        <end position="687"/>
    </location>
</feature>
<feature type="domain" description="POTRA" evidence="11">
    <location>
        <begin position="356"/>
        <end position="430"/>
    </location>
</feature>
<dbReference type="PANTHER" id="PTHR12815">
    <property type="entry name" value="SORTING AND ASSEMBLY MACHINERY SAMM50 PROTEIN FAMILY MEMBER"/>
    <property type="match status" value="1"/>
</dbReference>
<name>A0A370DLL7_9GAMM</name>
<evidence type="ECO:0000256" key="6">
    <source>
        <dbReference type="ARBA" id="ARBA00023136"/>
    </source>
</evidence>
<dbReference type="NCBIfam" id="TIGR03303">
    <property type="entry name" value="OM_YaeT"/>
    <property type="match status" value="1"/>
</dbReference>
<comment type="subcellular location">
    <subcellularLocation>
        <location evidence="8">Cell outer membrane</location>
    </subcellularLocation>
    <subcellularLocation>
        <location evidence="1">Membrane</location>
    </subcellularLocation>
</comment>
<dbReference type="FunFam" id="3.10.20.310:FF:000002">
    <property type="entry name" value="Outer membrane protein assembly factor BamA"/>
    <property type="match status" value="1"/>
</dbReference>
<evidence type="ECO:0000256" key="10">
    <source>
        <dbReference type="SAM" id="MobiDB-lite"/>
    </source>
</evidence>
<keyword evidence="3 8" id="KW-0812">Transmembrane</keyword>
<dbReference type="PROSITE" id="PS51779">
    <property type="entry name" value="POTRA"/>
    <property type="match status" value="3"/>
</dbReference>
<feature type="region of interest" description="Disordered" evidence="10">
    <location>
        <begin position="676"/>
        <end position="699"/>
    </location>
</feature>
<dbReference type="Pfam" id="PF01103">
    <property type="entry name" value="Omp85"/>
    <property type="match status" value="1"/>
</dbReference>
<dbReference type="InterPro" id="IPR034746">
    <property type="entry name" value="POTRA"/>
</dbReference>
<comment type="subunit">
    <text evidence="8">Part of the Bam complex.</text>
</comment>
<proteinExistence type="inferred from homology"/>
<evidence type="ECO:0000256" key="2">
    <source>
        <dbReference type="ARBA" id="ARBA00022452"/>
    </source>
</evidence>
<dbReference type="Proteomes" id="UP000254266">
    <property type="component" value="Unassembled WGS sequence"/>
</dbReference>
<feature type="domain" description="POTRA" evidence="11">
    <location>
        <begin position="184"/>
        <end position="272"/>
    </location>
</feature>
<dbReference type="Gene3D" id="2.40.160.50">
    <property type="entry name" value="membrane protein fhac: a member of the omp85/tpsb transporter family"/>
    <property type="match status" value="1"/>
</dbReference>
<dbReference type="PIRSF" id="PIRSF006076">
    <property type="entry name" value="OM_assembly_OMP85"/>
    <property type="match status" value="1"/>
</dbReference>
<dbReference type="InterPro" id="IPR000184">
    <property type="entry name" value="Bac_surfAg_D15"/>
</dbReference>
<dbReference type="InterPro" id="IPR023707">
    <property type="entry name" value="OM_assembly_BamA"/>
</dbReference>
<accession>A0A370DLL7</accession>
<dbReference type="InterPro" id="IPR010827">
    <property type="entry name" value="BamA/TamA_POTRA"/>
</dbReference>
<keyword evidence="13" id="KW-1185">Reference proteome</keyword>
<evidence type="ECO:0000256" key="1">
    <source>
        <dbReference type="ARBA" id="ARBA00004370"/>
    </source>
</evidence>
<evidence type="ECO:0000256" key="9">
    <source>
        <dbReference type="NCBIfam" id="TIGR03303"/>
    </source>
</evidence>
<sequence>MNLYLFGEIVRRLLLLLFILIFQHNLYAGSSFVVDDIRLEGLERIPDGTLLNYLPVKVGDPFETSQSTYVIQELYNTGFFKDVKLLKDGNTLVVKVLERPAISGITWSGNSDIEDEQLEEILTDIGIVKGRVFNPSALDKIEQGLKQQAYFSRGKYAVRITTSVKELERNRVDIDIEISEGVIAKIKQVNIVGNSVFDDDTLLSELQLGVPGTWDWFTSMDEYAKPKLAADEETLKSYYQDRGYVRFAVDSTQVTITPDKKDIYITMNVTEGDKYKVKEVKLAGDLKLPEEELRKLIFIEKGDVFSRDKMVQGKDLVTRRLGNEGFSFAKVKVMPVIDDETLEVELSYFVNPGKKVYVRRINFTGNYKTNDEVLRRELRLMEGGELSNSKLERSKIRLQRLAYIEEVNVDKDPVPGTEDLVDINISVTERLSGSFNIGAGFSQSQGFVFNLGMTLDNLNGTGEKLALTLNREAAGQTYSVSFTDPYHTIDGISRTLALSYRERDTAEQDIVNYLENNYGLNLSYGIPLSEFDRLRLGVGYEHTDIIRGTTTVSQDVLDFLTENGEGQVDVNGDFLEAGIDAFTMLAGYTHDTRNRTVFATSGNSQSILLDITTPGSDLEYYKVTYRNKFYFPISGNVTTLIRTDVAYGDGYRNTELYPFYERFFAGGLRTVRGYDSNSLGPQSTGTDENGDPIASTGDPIGGDIRTVASAELIFPVPFMEKPPGSVRLSVFYDIGNVFLKDDVLANDFKGGFQADELRSSYGVSFVWLAPIGPLRFSYAETINNVPGDQTQAFQFSIGSFF</sequence>
<gene>
    <name evidence="8 12" type="primary">bamA</name>
    <name evidence="12" type="ORF">DIZ80_02280</name>
</gene>
<dbReference type="AlphaFoldDB" id="A0A370DLL7"/>
<evidence type="ECO:0000313" key="12">
    <source>
        <dbReference type="EMBL" id="RDH85264.1"/>
    </source>
</evidence>
<comment type="similarity">
    <text evidence="8">Belongs to the BamA family.</text>
</comment>
<keyword evidence="2 8" id="KW-1134">Transmembrane beta strand</keyword>
<dbReference type="GO" id="GO:0051205">
    <property type="term" value="P:protein insertion into membrane"/>
    <property type="evidence" value="ECO:0007669"/>
    <property type="project" value="UniProtKB-UniRule"/>
</dbReference>
<evidence type="ECO:0000256" key="3">
    <source>
        <dbReference type="ARBA" id="ARBA00022692"/>
    </source>
</evidence>
<evidence type="ECO:0000256" key="4">
    <source>
        <dbReference type="ARBA" id="ARBA00022729"/>
    </source>
</evidence>
<evidence type="ECO:0000256" key="8">
    <source>
        <dbReference type="HAMAP-Rule" id="MF_01430"/>
    </source>
</evidence>
<feature type="domain" description="POTRA" evidence="11">
    <location>
        <begin position="32"/>
        <end position="99"/>
    </location>
</feature>
<dbReference type="InterPro" id="IPR039910">
    <property type="entry name" value="D15-like"/>
</dbReference>
<comment type="caution">
    <text evidence="12">The sequence shown here is derived from an EMBL/GenBank/DDBJ whole genome shotgun (WGS) entry which is preliminary data.</text>
</comment>
<evidence type="ECO:0000259" key="11">
    <source>
        <dbReference type="PROSITE" id="PS51779"/>
    </source>
</evidence>
<protein>
    <recommendedName>
        <fullName evidence="8 9">Outer membrane protein assembly factor BamA</fullName>
    </recommendedName>
</protein>
<dbReference type="Gene3D" id="3.10.20.310">
    <property type="entry name" value="membrane protein fhac"/>
    <property type="match status" value="5"/>
</dbReference>
<evidence type="ECO:0000256" key="5">
    <source>
        <dbReference type="ARBA" id="ARBA00022737"/>
    </source>
</evidence>
<dbReference type="GO" id="GO:0043165">
    <property type="term" value="P:Gram-negative-bacterium-type cell outer membrane assembly"/>
    <property type="evidence" value="ECO:0007669"/>
    <property type="project" value="UniProtKB-UniRule"/>
</dbReference>
<keyword evidence="6 8" id="KW-0472">Membrane</keyword>
<evidence type="ECO:0000313" key="13">
    <source>
        <dbReference type="Proteomes" id="UP000254266"/>
    </source>
</evidence>
<organism evidence="12 13">
    <name type="scientific">endosymbiont of Galathealinum brachiosum</name>
    <dbReference type="NCBI Taxonomy" id="2200906"/>
    <lineage>
        <taxon>Bacteria</taxon>
        <taxon>Pseudomonadati</taxon>
        <taxon>Pseudomonadota</taxon>
        <taxon>Gammaproteobacteria</taxon>
        <taxon>sulfur-oxidizing symbionts</taxon>
    </lineage>
</organism>
<dbReference type="EMBL" id="QFXC01000004">
    <property type="protein sequence ID" value="RDH85264.1"/>
    <property type="molecule type" value="Genomic_DNA"/>
</dbReference>
<comment type="function">
    <text evidence="8">Part of the outer membrane protein assembly complex, which is involved in assembly and insertion of beta-barrel proteins into the outer membrane.</text>
</comment>
<dbReference type="Pfam" id="PF07244">
    <property type="entry name" value="POTRA"/>
    <property type="match status" value="5"/>
</dbReference>
<keyword evidence="4 8" id="KW-0732">Signal</keyword>
<dbReference type="GO" id="GO:1990063">
    <property type="term" value="C:Bam protein complex"/>
    <property type="evidence" value="ECO:0007669"/>
    <property type="project" value="TreeGrafter"/>
</dbReference>
<evidence type="ECO:0000256" key="7">
    <source>
        <dbReference type="ARBA" id="ARBA00023237"/>
    </source>
</evidence>
<keyword evidence="5 8" id="KW-0677">Repeat</keyword>
<dbReference type="PANTHER" id="PTHR12815:SF23">
    <property type="entry name" value="OUTER MEMBRANE PROTEIN ASSEMBLY FACTOR BAMA"/>
    <property type="match status" value="1"/>
</dbReference>